<comment type="cofactor">
    <cofactor evidence="19">
        <name>Mg(2+)</name>
        <dbReference type="ChEBI" id="CHEBI:18420"/>
    </cofactor>
    <cofactor evidence="19">
        <name>Mn(2+)</name>
        <dbReference type="ChEBI" id="CHEBI:29035"/>
    </cofactor>
    <text evidence="19">Magnesium. Can also use manganese.</text>
</comment>
<dbReference type="AlphaFoldDB" id="A0A1G6X9D8"/>
<dbReference type="Proteomes" id="UP000243205">
    <property type="component" value="Unassembled WGS sequence"/>
</dbReference>
<evidence type="ECO:0000256" key="11">
    <source>
        <dbReference type="ARBA" id="ARBA00022842"/>
    </source>
</evidence>
<keyword evidence="8 18" id="KW-0479">Metal-binding</keyword>
<evidence type="ECO:0000256" key="2">
    <source>
        <dbReference type="ARBA" id="ARBA00011955"/>
    </source>
</evidence>
<dbReference type="Pfam" id="PF02424">
    <property type="entry name" value="ApbE"/>
    <property type="match status" value="1"/>
</dbReference>
<keyword evidence="5" id="KW-0997">Cell inner membrane</keyword>
<keyword evidence="7 18" id="KW-0808">Transferase</keyword>
<evidence type="ECO:0000256" key="7">
    <source>
        <dbReference type="ARBA" id="ARBA00022679"/>
    </source>
</evidence>
<evidence type="ECO:0000313" key="21">
    <source>
        <dbReference type="Proteomes" id="UP000243205"/>
    </source>
</evidence>
<evidence type="ECO:0000256" key="5">
    <source>
        <dbReference type="ARBA" id="ARBA00022519"/>
    </source>
</evidence>
<comment type="subcellular location">
    <subcellularLocation>
        <location evidence="17">Cell inner membrane</location>
        <topology evidence="17">Lipid-anchor</topology>
        <orientation evidence="17">Periplasmic side</orientation>
    </subcellularLocation>
</comment>
<keyword evidence="11 18" id="KW-0460">Magnesium</keyword>
<dbReference type="EC" id="2.7.1.180" evidence="2 18"/>
<evidence type="ECO:0000256" key="6">
    <source>
        <dbReference type="ARBA" id="ARBA00022630"/>
    </source>
</evidence>
<keyword evidence="14 20" id="KW-0449">Lipoprotein</keyword>
<dbReference type="PIRSF" id="PIRSF006268">
    <property type="entry name" value="ApbE"/>
    <property type="match status" value="1"/>
</dbReference>
<evidence type="ECO:0000256" key="4">
    <source>
        <dbReference type="ARBA" id="ARBA00022475"/>
    </source>
</evidence>
<evidence type="ECO:0000256" key="13">
    <source>
        <dbReference type="ARBA" id="ARBA00023139"/>
    </source>
</evidence>
<evidence type="ECO:0000256" key="1">
    <source>
        <dbReference type="ARBA" id="ARBA00008282"/>
    </source>
</evidence>
<evidence type="ECO:0000256" key="15">
    <source>
        <dbReference type="ARBA" id="ARBA00031306"/>
    </source>
</evidence>
<dbReference type="FunFam" id="3.10.520.10:FF:000001">
    <property type="entry name" value="FAD:protein FMN transferase"/>
    <property type="match status" value="1"/>
</dbReference>
<evidence type="ECO:0000256" key="18">
    <source>
        <dbReference type="PIRNR" id="PIRNR006268"/>
    </source>
</evidence>
<dbReference type="STRING" id="57664.SAMN05661003_101183"/>
<dbReference type="GO" id="GO:0005886">
    <property type="term" value="C:plasma membrane"/>
    <property type="evidence" value="ECO:0007669"/>
    <property type="project" value="UniProtKB-SubCell"/>
</dbReference>
<reference evidence="21" key="1">
    <citation type="submission" date="2016-10" db="EMBL/GenBank/DDBJ databases">
        <authorList>
            <person name="Varghese N."/>
            <person name="Submissions S."/>
        </authorList>
    </citation>
    <scope>NUCLEOTIDE SEQUENCE [LARGE SCALE GENOMIC DNA]</scope>
    <source>
        <strain evidence="21">DSM 8987</strain>
    </source>
</reference>
<comment type="similarity">
    <text evidence="1 18">Belongs to the ApbE family.</text>
</comment>
<dbReference type="SUPFAM" id="SSF143631">
    <property type="entry name" value="ApbE-like"/>
    <property type="match status" value="1"/>
</dbReference>
<dbReference type="PANTHER" id="PTHR30040">
    <property type="entry name" value="THIAMINE BIOSYNTHESIS LIPOPROTEIN APBE"/>
    <property type="match status" value="1"/>
</dbReference>
<sequence length="346" mass="38317">MKRPLVLLLLLFGALLVGPRLFQPETLHDNVILSLNGKTMGTSYSIRLVADQMAADSEQLRDRIDGCLEHINDLMSTYRPASELSRINQTPAHQWFALSPETFGVLKAAQQISKQSDGAFDITVGRLVNLWGFGPTINLQHMPDAKEITRLRSALGHDRLQLRDDPPALLKAGKELALDLSAIAKGYGVDAVAQLLEQLGYHNYMVEIGGEIRTRGHKPGQQPWNIAIERPDVSGRVAQKILHLTTTAMATSGDYRNYFEQDGKRYSHTIDPRTGYPIEHRLASVSVLHDSCMMADGYATALMVLGPEAGMALAEELDLAVYMLVKDGDSFTSRRSSRFDKYLAAQ</sequence>
<evidence type="ECO:0000256" key="19">
    <source>
        <dbReference type="PIRSR" id="PIRSR006268-2"/>
    </source>
</evidence>
<accession>A0A1G6X9D8</accession>
<dbReference type="Gene3D" id="3.10.520.10">
    <property type="entry name" value="ApbE-like domains"/>
    <property type="match status" value="1"/>
</dbReference>
<keyword evidence="6 18" id="KW-0285">Flavoprotein</keyword>
<keyword evidence="9" id="KW-0732">Signal</keyword>
<gene>
    <name evidence="20" type="ORF">SAMN05661003_101183</name>
</gene>
<feature type="binding site" evidence="19">
    <location>
        <position position="300"/>
    </location>
    <ligand>
        <name>Mg(2+)</name>
        <dbReference type="ChEBI" id="CHEBI:18420"/>
    </ligand>
</feature>
<dbReference type="EMBL" id="FNAQ01000001">
    <property type="protein sequence ID" value="SDD74692.1"/>
    <property type="molecule type" value="Genomic_DNA"/>
</dbReference>
<keyword evidence="4" id="KW-1003">Cell membrane</keyword>
<evidence type="ECO:0000256" key="16">
    <source>
        <dbReference type="ARBA" id="ARBA00048540"/>
    </source>
</evidence>
<dbReference type="PANTHER" id="PTHR30040:SF2">
    <property type="entry name" value="FAD:PROTEIN FMN TRANSFERASE"/>
    <property type="match status" value="1"/>
</dbReference>
<evidence type="ECO:0000256" key="12">
    <source>
        <dbReference type="ARBA" id="ARBA00023136"/>
    </source>
</evidence>
<keyword evidence="13" id="KW-0564">Palmitate</keyword>
<feature type="binding site" evidence="19">
    <location>
        <position position="296"/>
    </location>
    <ligand>
        <name>Mg(2+)</name>
        <dbReference type="ChEBI" id="CHEBI:18420"/>
    </ligand>
</feature>
<dbReference type="InterPro" id="IPR003374">
    <property type="entry name" value="ApbE-like_sf"/>
</dbReference>
<keyword evidence="21" id="KW-1185">Reference proteome</keyword>
<proteinExistence type="inferred from homology"/>
<keyword evidence="12" id="KW-0472">Membrane</keyword>
<evidence type="ECO:0000256" key="9">
    <source>
        <dbReference type="ARBA" id="ARBA00022729"/>
    </source>
</evidence>
<evidence type="ECO:0000256" key="10">
    <source>
        <dbReference type="ARBA" id="ARBA00022827"/>
    </source>
</evidence>
<evidence type="ECO:0000256" key="14">
    <source>
        <dbReference type="ARBA" id="ARBA00023288"/>
    </source>
</evidence>
<evidence type="ECO:0000256" key="17">
    <source>
        <dbReference type="ARBA" id="ARBA00060485"/>
    </source>
</evidence>
<name>A0A1G6X9D8_9BACT</name>
<evidence type="ECO:0000313" key="20">
    <source>
        <dbReference type="EMBL" id="SDD74692.1"/>
    </source>
</evidence>
<dbReference type="GO" id="GO:0016740">
    <property type="term" value="F:transferase activity"/>
    <property type="evidence" value="ECO:0007669"/>
    <property type="project" value="UniProtKB-UniRule"/>
</dbReference>
<protein>
    <recommendedName>
        <fullName evidence="3 18">FAD:protein FMN transferase</fullName>
        <ecNumber evidence="2 18">2.7.1.180</ecNumber>
    </recommendedName>
    <alternativeName>
        <fullName evidence="15 18">Flavin transferase</fullName>
    </alternativeName>
</protein>
<keyword evidence="10 18" id="KW-0274">FAD</keyword>
<dbReference type="RefSeq" id="WP_092075334.1">
    <property type="nucleotide sequence ID" value="NZ_FNAQ01000001.1"/>
</dbReference>
<evidence type="ECO:0000256" key="3">
    <source>
        <dbReference type="ARBA" id="ARBA00016337"/>
    </source>
</evidence>
<evidence type="ECO:0000256" key="8">
    <source>
        <dbReference type="ARBA" id="ARBA00022723"/>
    </source>
</evidence>
<feature type="binding site" evidence="19">
    <location>
        <position position="182"/>
    </location>
    <ligand>
        <name>Mg(2+)</name>
        <dbReference type="ChEBI" id="CHEBI:18420"/>
    </ligand>
</feature>
<comment type="catalytic activity">
    <reaction evidence="16 18">
        <text>L-threonyl-[protein] + FAD = FMN-L-threonyl-[protein] + AMP + H(+)</text>
        <dbReference type="Rhea" id="RHEA:36847"/>
        <dbReference type="Rhea" id="RHEA-COMP:11060"/>
        <dbReference type="Rhea" id="RHEA-COMP:11061"/>
        <dbReference type="ChEBI" id="CHEBI:15378"/>
        <dbReference type="ChEBI" id="CHEBI:30013"/>
        <dbReference type="ChEBI" id="CHEBI:57692"/>
        <dbReference type="ChEBI" id="CHEBI:74257"/>
        <dbReference type="ChEBI" id="CHEBI:456215"/>
        <dbReference type="EC" id="2.7.1.180"/>
    </reaction>
</comment>
<dbReference type="OrthoDB" id="9778595at2"/>
<organism evidence="20 21">
    <name type="scientific">Desulfuromonas thiophila</name>
    <dbReference type="NCBI Taxonomy" id="57664"/>
    <lineage>
        <taxon>Bacteria</taxon>
        <taxon>Pseudomonadati</taxon>
        <taxon>Thermodesulfobacteriota</taxon>
        <taxon>Desulfuromonadia</taxon>
        <taxon>Desulfuromonadales</taxon>
        <taxon>Desulfuromonadaceae</taxon>
        <taxon>Desulfuromonas</taxon>
    </lineage>
</organism>
<dbReference type="GO" id="GO:0046872">
    <property type="term" value="F:metal ion binding"/>
    <property type="evidence" value="ECO:0007669"/>
    <property type="project" value="UniProtKB-UniRule"/>
</dbReference>
<dbReference type="InterPro" id="IPR024932">
    <property type="entry name" value="ApbE"/>
</dbReference>